<gene>
    <name evidence="3" type="ORF">ACG5V6_26565</name>
</gene>
<sequence length="368" mass="38964">MTTPKTPGTPGAPGATATAETTATTATAGRAGRGGGAARALLTGWFSFLHGEATAGDVLALERVREVLDRSGIPHDTAWSPGFRPDGPHLEDADPARYTHVVFVCGPLHGPQVAQLHERYPDCVRVAVGVSVIDPGDPAVRGFHHVLPRDADGAPPTADLAAAAPEAPAAPVAGVILTRGQGEYGGRRRHEEVADLVTGWLARTDCARVELDTRLADGDWRLCATPAQLQSVLARLDVVVTDRLHGLVLALRAGIPALAVDPVAGGAKVTAQARVHRWPALVPAERLTGRELDRWWRWCLTEGRAAARRRRRPRPGGHGRPGCTAARCTPPPPARPAPSARAPSCSARPPRPPARAARRRPFRALRSP</sequence>
<dbReference type="Proteomes" id="UP001607069">
    <property type="component" value="Unassembled WGS sequence"/>
</dbReference>
<comment type="caution">
    <text evidence="3">The sequence shown here is derived from an EMBL/GenBank/DDBJ whole genome shotgun (WGS) entry which is preliminary data.</text>
</comment>
<evidence type="ECO:0000313" key="4">
    <source>
        <dbReference type="Proteomes" id="UP001607069"/>
    </source>
</evidence>
<dbReference type="Pfam" id="PF04230">
    <property type="entry name" value="PS_pyruv_trans"/>
    <property type="match status" value="1"/>
</dbReference>
<name>A0ABW7I197_9ACTN</name>
<evidence type="ECO:0000259" key="2">
    <source>
        <dbReference type="Pfam" id="PF04230"/>
    </source>
</evidence>
<accession>A0ABW7I197</accession>
<evidence type="ECO:0000256" key="1">
    <source>
        <dbReference type="SAM" id="MobiDB-lite"/>
    </source>
</evidence>
<feature type="compositionally biased region" description="Basic residues" evidence="1">
    <location>
        <begin position="307"/>
        <end position="317"/>
    </location>
</feature>
<evidence type="ECO:0000313" key="3">
    <source>
        <dbReference type="EMBL" id="MFH0251760.1"/>
    </source>
</evidence>
<feature type="domain" description="Polysaccharide pyruvyl transferase" evidence="2">
    <location>
        <begin position="224"/>
        <end position="261"/>
    </location>
</feature>
<dbReference type="InterPro" id="IPR007345">
    <property type="entry name" value="Polysacch_pyruvyl_Trfase"/>
</dbReference>
<dbReference type="RefSeq" id="WP_394631376.1">
    <property type="nucleotide sequence ID" value="NZ_JBIHMK010000164.1"/>
</dbReference>
<feature type="region of interest" description="Disordered" evidence="1">
    <location>
        <begin position="1"/>
        <end position="34"/>
    </location>
</feature>
<organism evidence="3 4">
    <name type="scientific">Streptomyces chitinivorans</name>
    <dbReference type="NCBI Taxonomy" id="1257027"/>
    <lineage>
        <taxon>Bacteria</taxon>
        <taxon>Bacillati</taxon>
        <taxon>Actinomycetota</taxon>
        <taxon>Actinomycetes</taxon>
        <taxon>Kitasatosporales</taxon>
        <taxon>Streptomycetaceae</taxon>
        <taxon>Streptomyces</taxon>
    </lineage>
</organism>
<feature type="compositionally biased region" description="Low complexity" evidence="1">
    <location>
        <begin position="1"/>
        <end position="30"/>
    </location>
</feature>
<feature type="region of interest" description="Disordered" evidence="1">
    <location>
        <begin position="307"/>
        <end position="368"/>
    </location>
</feature>
<reference evidence="3 4" key="1">
    <citation type="submission" date="2024-10" db="EMBL/GenBank/DDBJ databases">
        <authorList>
            <person name="Cho J.-C."/>
        </authorList>
    </citation>
    <scope>NUCLEOTIDE SEQUENCE [LARGE SCALE GENOMIC DNA]</scope>
    <source>
        <strain evidence="3 4">KCTC29696</strain>
    </source>
</reference>
<keyword evidence="3" id="KW-0808">Transferase</keyword>
<feature type="compositionally biased region" description="Low complexity" evidence="1">
    <location>
        <begin position="337"/>
        <end position="348"/>
    </location>
</feature>
<feature type="compositionally biased region" description="Basic residues" evidence="1">
    <location>
        <begin position="356"/>
        <end position="368"/>
    </location>
</feature>
<keyword evidence="4" id="KW-1185">Reference proteome</keyword>
<protein>
    <submittedName>
        <fullName evidence="3">Polysaccharide pyruvyl transferase family protein</fullName>
    </submittedName>
</protein>
<proteinExistence type="predicted"/>
<feature type="non-terminal residue" evidence="3">
    <location>
        <position position="368"/>
    </location>
</feature>
<dbReference type="EMBL" id="JBIHMK010000164">
    <property type="protein sequence ID" value="MFH0251760.1"/>
    <property type="molecule type" value="Genomic_DNA"/>
</dbReference>
<dbReference type="GO" id="GO:0016740">
    <property type="term" value="F:transferase activity"/>
    <property type="evidence" value="ECO:0007669"/>
    <property type="project" value="UniProtKB-KW"/>
</dbReference>